<accession>A0A6A6FHM9</accession>
<evidence type="ECO:0000256" key="2">
    <source>
        <dbReference type="SAM" id="MobiDB-lite"/>
    </source>
</evidence>
<dbReference type="PANTHER" id="PTHR12622">
    <property type="entry name" value="DELTEX-RELATED"/>
    <property type="match status" value="1"/>
</dbReference>
<feature type="compositionally biased region" description="Low complexity" evidence="2">
    <location>
        <begin position="441"/>
        <end position="462"/>
    </location>
</feature>
<dbReference type="SMART" id="SM00184">
    <property type="entry name" value="RING"/>
    <property type="match status" value="1"/>
</dbReference>
<organism evidence="4 5">
    <name type="scientific">Cercospora zeae-maydis SCOH1-5</name>
    <dbReference type="NCBI Taxonomy" id="717836"/>
    <lineage>
        <taxon>Eukaryota</taxon>
        <taxon>Fungi</taxon>
        <taxon>Dikarya</taxon>
        <taxon>Ascomycota</taxon>
        <taxon>Pezizomycotina</taxon>
        <taxon>Dothideomycetes</taxon>
        <taxon>Dothideomycetidae</taxon>
        <taxon>Mycosphaerellales</taxon>
        <taxon>Mycosphaerellaceae</taxon>
        <taxon>Cercospora</taxon>
    </lineage>
</organism>
<dbReference type="Proteomes" id="UP000799539">
    <property type="component" value="Unassembled WGS sequence"/>
</dbReference>
<dbReference type="OrthoDB" id="8062037at2759"/>
<name>A0A6A6FHM9_9PEZI</name>
<sequence length="631" mass="69543">MNQHVESALGAYHESMSPPLIAAPICTVRPGTTVLVRREDASYRSSSLLMVRGADQSDGDLLNSIRVQVIPTSRMNDQLRDHLIQIEDADDVLRSHQVLQSLATMAQGNGWPVPLSQFVGLEDRVFPHPSGGAIRKYLLDDACPDPLCRNGYRWGREQIYQAYPFLQAGLRPDVLHWYLAEVRGSPMLCLSCYGFRTVRRDERTAIAALMINTGKQPPTVAVAQRIYNHRSFLSHVLQPLLGHHAADHISSNVQYSAETGSSRSSDEIGPSSGENHSAASFAPLDAFVEQNSQYQQTSSIYSHMEGPTRPSLGPLNATLRGGGGSTTHPDRRSTPQQLESIRGRVQGRSTRTPTPSTPHSANLTPAQLAGRAARHRYNLWRAQQAAESQASQSSPTTSPRPSSTHAAIPASRPASGRTAASTQQPPRAALRAPSSTAHQPSRSSRASATVRTTSTDSSTPRAMPQPPTQPYVTQWLSTIPETTQPSTLRLAPISNSFQQQQQHILPNSRRQQDTTPAWHSTLPHPRHELNNNSDWQPIPPGIFEEMQQGNPSIPTHRQAIQDMAKSRFKNWIQRNRQKADGKCPICLCAWGDSGGETYILTTLCGHDFHEDCVLEWFKTNNGCPVCRAKQE</sequence>
<evidence type="ECO:0000313" key="5">
    <source>
        <dbReference type="Proteomes" id="UP000799539"/>
    </source>
</evidence>
<evidence type="ECO:0000259" key="3">
    <source>
        <dbReference type="PROSITE" id="PS50089"/>
    </source>
</evidence>
<reference evidence="4" key="1">
    <citation type="journal article" date="2020" name="Stud. Mycol.">
        <title>101 Dothideomycetes genomes: a test case for predicting lifestyles and emergence of pathogens.</title>
        <authorList>
            <person name="Haridas S."/>
            <person name="Albert R."/>
            <person name="Binder M."/>
            <person name="Bloem J."/>
            <person name="Labutti K."/>
            <person name="Salamov A."/>
            <person name="Andreopoulos B."/>
            <person name="Baker S."/>
            <person name="Barry K."/>
            <person name="Bills G."/>
            <person name="Bluhm B."/>
            <person name="Cannon C."/>
            <person name="Castanera R."/>
            <person name="Culley D."/>
            <person name="Daum C."/>
            <person name="Ezra D."/>
            <person name="Gonzalez J."/>
            <person name="Henrissat B."/>
            <person name="Kuo A."/>
            <person name="Liang C."/>
            <person name="Lipzen A."/>
            <person name="Lutzoni F."/>
            <person name="Magnuson J."/>
            <person name="Mondo S."/>
            <person name="Nolan M."/>
            <person name="Ohm R."/>
            <person name="Pangilinan J."/>
            <person name="Park H.-J."/>
            <person name="Ramirez L."/>
            <person name="Alfaro M."/>
            <person name="Sun H."/>
            <person name="Tritt A."/>
            <person name="Yoshinaga Y."/>
            <person name="Zwiers L.-H."/>
            <person name="Turgeon B."/>
            <person name="Goodwin S."/>
            <person name="Spatafora J."/>
            <person name="Crous P."/>
            <person name="Grigoriev I."/>
        </authorList>
    </citation>
    <scope>NUCLEOTIDE SEQUENCE</scope>
    <source>
        <strain evidence="4">SCOH1-5</strain>
    </source>
</reference>
<dbReference type="Pfam" id="PF13639">
    <property type="entry name" value="zf-RING_2"/>
    <property type="match status" value="1"/>
</dbReference>
<evidence type="ECO:0000256" key="1">
    <source>
        <dbReference type="PROSITE-ProRule" id="PRU00175"/>
    </source>
</evidence>
<dbReference type="InterPro" id="IPR039398">
    <property type="entry name" value="Deltex_fam"/>
</dbReference>
<dbReference type="PROSITE" id="PS50089">
    <property type="entry name" value="ZF_RING_2"/>
    <property type="match status" value="1"/>
</dbReference>
<evidence type="ECO:0000313" key="4">
    <source>
        <dbReference type="EMBL" id="KAF2212784.1"/>
    </source>
</evidence>
<dbReference type="GO" id="GO:0008270">
    <property type="term" value="F:zinc ion binding"/>
    <property type="evidence" value="ECO:0007669"/>
    <property type="project" value="UniProtKB-KW"/>
</dbReference>
<dbReference type="Gene3D" id="3.30.40.10">
    <property type="entry name" value="Zinc/RING finger domain, C3HC4 (zinc finger)"/>
    <property type="match status" value="1"/>
</dbReference>
<proteinExistence type="predicted"/>
<keyword evidence="1" id="KW-0479">Metal-binding</keyword>
<dbReference type="GO" id="GO:0016567">
    <property type="term" value="P:protein ubiquitination"/>
    <property type="evidence" value="ECO:0007669"/>
    <property type="project" value="InterPro"/>
</dbReference>
<feature type="region of interest" description="Disordered" evidence="2">
    <location>
        <begin position="254"/>
        <end position="278"/>
    </location>
</feature>
<dbReference type="AlphaFoldDB" id="A0A6A6FHM9"/>
<feature type="compositionally biased region" description="Polar residues" evidence="2">
    <location>
        <begin position="254"/>
        <end position="263"/>
    </location>
</feature>
<dbReference type="InterPro" id="IPR013083">
    <property type="entry name" value="Znf_RING/FYVE/PHD"/>
</dbReference>
<feature type="compositionally biased region" description="Low complexity" evidence="2">
    <location>
        <begin position="382"/>
        <end position="407"/>
    </location>
</feature>
<dbReference type="SUPFAM" id="SSF57850">
    <property type="entry name" value="RING/U-box"/>
    <property type="match status" value="1"/>
</dbReference>
<dbReference type="EMBL" id="ML992672">
    <property type="protein sequence ID" value="KAF2212784.1"/>
    <property type="molecule type" value="Genomic_DNA"/>
</dbReference>
<protein>
    <recommendedName>
        <fullName evidence="3">RING-type domain-containing protein</fullName>
    </recommendedName>
</protein>
<feature type="region of interest" description="Disordered" evidence="2">
    <location>
        <begin position="302"/>
        <end position="471"/>
    </location>
</feature>
<keyword evidence="1" id="KW-0862">Zinc</keyword>
<feature type="compositionally biased region" description="Polar residues" evidence="2">
    <location>
        <begin position="496"/>
        <end position="518"/>
    </location>
</feature>
<gene>
    <name evidence="4" type="ORF">CERZMDRAFT_84413</name>
</gene>
<feature type="compositionally biased region" description="Low complexity" evidence="2">
    <location>
        <begin position="348"/>
        <end position="358"/>
    </location>
</feature>
<keyword evidence="5" id="KW-1185">Reference proteome</keyword>
<dbReference type="InterPro" id="IPR001841">
    <property type="entry name" value="Znf_RING"/>
</dbReference>
<feature type="domain" description="RING-type" evidence="3">
    <location>
        <begin position="583"/>
        <end position="627"/>
    </location>
</feature>
<keyword evidence="1" id="KW-0863">Zinc-finger</keyword>
<feature type="region of interest" description="Disordered" evidence="2">
    <location>
        <begin position="496"/>
        <end position="532"/>
    </location>
</feature>